<evidence type="ECO:0000256" key="1">
    <source>
        <dbReference type="ARBA" id="ARBA00023277"/>
    </source>
</evidence>
<dbReference type="InterPro" id="IPR013022">
    <property type="entry name" value="Xyl_isomerase-like_TIM-brl"/>
</dbReference>
<dbReference type="Gene3D" id="3.20.20.150">
    <property type="entry name" value="Divalent-metal-dependent TIM barrel enzymes"/>
    <property type="match status" value="1"/>
</dbReference>
<evidence type="ECO:0000259" key="2">
    <source>
        <dbReference type="Pfam" id="PF01261"/>
    </source>
</evidence>
<dbReference type="PANTHER" id="PTHR12110:SF41">
    <property type="entry name" value="INOSOSE DEHYDRATASE"/>
    <property type="match status" value="1"/>
</dbReference>
<accession>A0A7J5UUF8</accession>
<dbReference type="Proteomes" id="UP000451860">
    <property type="component" value="Unassembled WGS sequence"/>
</dbReference>
<sequence>MSAQPRIRFGTNIITFFHPPHWGLPADLSHPEWVAAFDADPRRYFEAMFDGVRDAGLEGVELAPDPGGWERALAAFGGTRQLADALEERGLVLTSSYAHGRQLIGNAIEHPDLVPVADDAFRRHAEFLAEMGADTIVTGNLARSRFGNNSPDETATAADYAAPVPRDLHERFADHLNRLGAITGELGVRIAIHTDAFSVCSRNADIATVLSLTDPATVQLCPDAGHITLDGGDAVAVLRDHIDRIPTMHWKDCHEPLLPHTLRGDQKERHAVMLTYFRVLGSGRVDWHEWMRILRDHGWSGWATEEIDMSPDPVGELRQGLEYFQRALAPIYR</sequence>
<dbReference type="AlphaFoldDB" id="A0A7J5UUF8"/>
<dbReference type="RefSeq" id="WP_152202377.1">
    <property type="nucleotide sequence ID" value="NZ_VUKF01000013.1"/>
</dbReference>
<dbReference type="SUPFAM" id="SSF51658">
    <property type="entry name" value="Xylose isomerase-like"/>
    <property type="match status" value="1"/>
</dbReference>
<protein>
    <submittedName>
        <fullName evidence="3">TIM barrel protein</fullName>
    </submittedName>
</protein>
<name>A0A7J5UUF8_9MICO</name>
<keyword evidence="1" id="KW-0119">Carbohydrate metabolism</keyword>
<dbReference type="OrthoDB" id="104997at2"/>
<proteinExistence type="predicted"/>
<keyword evidence="4" id="KW-1185">Reference proteome</keyword>
<comment type="caution">
    <text evidence="3">The sequence shown here is derived from an EMBL/GenBank/DDBJ whole genome shotgun (WGS) entry which is preliminary data.</text>
</comment>
<feature type="domain" description="Xylose isomerase-like TIM barrel" evidence="2">
    <location>
        <begin position="50"/>
        <end position="326"/>
    </location>
</feature>
<dbReference type="InterPro" id="IPR050312">
    <property type="entry name" value="IolE/XylAMocC-like"/>
</dbReference>
<dbReference type="EMBL" id="WHJE01000003">
    <property type="protein sequence ID" value="KAE8765929.1"/>
    <property type="molecule type" value="Genomic_DNA"/>
</dbReference>
<dbReference type="Pfam" id="PF01261">
    <property type="entry name" value="AP_endonuc_2"/>
    <property type="match status" value="1"/>
</dbReference>
<dbReference type="PANTHER" id="PTHR12110">
    <property type="entry name" value="HYDROXYPYRUVATE ISOMERASE"/>
    <property type="match status" value="1"/>
</dbReference>
<organism evidence="3 4">
    <name type="scientific">Georgenia thermotolerans</name>
    <dbReference type="NCBI Taxonomy" id="527326"/>
    <lineage>
        <taxon>Bacteria</taxon>
        <taxon>Bacillati</taxon>
        <taxon>Actinomycetota</taxon>
        <taxon>Actinomycetes</taxon>
        <taxon>Micrococcales</taxon>
        <taxon>Bogoriellaceae</taxon>
        <taxon>Georgenia</taxon>
    </lineage>
</organism>
<dbReference type="InterPro" id="IPR036237">
    <property type="entry name" value="Xyl_isomerase-like_sf"/>
</dbReference>
<evidence type="ECO:0000313" key="3">
    <source>
        <dbReference type="EMBL" id="KAE8765929.1"/>
    </source>
</evidence>
<evidence type="ECO:0000313" key="4">
    <source>
        <dbReference type="Proteomes" id="UP000451860"/>
    </source>
</evidence>
<gene>
    <name evidence="3" type="ORF">GB883_01520</name>
</gene>
<reference evidence="3 4" key="1">
    <citation type="submission" date="2019-10" db="EMBL/GenBank/DDBJ databases">
        <title>Georgenia wutianyii sp. nov. and Georgenia yuyongxinii sp. nov. isolated from plateau pika (Ochotona curzoniae) in the Qinghai-Tibet plateau of China.</title>
        <authorList>
            <person name="Tian Z."/>
        </authorList>
    </citation>
    <scope>NUCLEOTIDE SEQUENCE [LARGE SCALE GENOMIC DNA]</scope>
    <source>
        <strain evidence="3 4">DSM 21501</strain>
    </source>
</reference>